<evidence type="ECO:0008006" key="3">
    <source>
        <dbReference type="Google" id="ProtNLM"/>
    </source>
</evidence>
<name>A0ABY2H2A2_9HYPO</name>
<gene>
    <name evidence="1" type="ORF">CCMA1212_006868</name>
</gene>
<accession>A0ABY2H2A2</accession>
<protein>
    <recommendedName>
        <fullName evidence="3">Secreted protein</fullName>
    </recommendedName>
</protein>
<comment type="caution">
    <text evidence="1">The sequence shown here is derived from an EMBL/GenBank/DDBJ whole genome shotgun (WGS) entry which is preliminary data.</text>
</comment>
<dbReference type="Proteomes" id="UP001642720">
    <property type="component" value="Unassembled WGS sequence"/>
</dbReference>
<evidence type="ECO:0000313" key="2">
    <source>
        <dbReference type="Proteomes" id="UP001642720"/>
    </source>
</evidence>
<dbReference type="GeneID" id="300578512"/>
<keyword evidence="2" id="KW-1185">Reference proteome</keyword>
<sequence>MIWPWTGITRLGCALYCSVPFFVRCNQPWHSSASAFVSVLFCPSFSALLFSSRPCLSPTATELRGPSCGLAS</sequence>
<dbReference type="RefSeq" id="XP_073557399.1">
    <property type="nucleotide sequence ID" value="XM_073704062.1"/>
</dbReference>
<reference evidence="1 2" key="1">
    <citation type="submission" date="2018-01" db="EMBL/GenBank/DDBJ databases">
        <title>Genome characterization of the sugarcane-associated fungus Trichoderma ghanense CCMA-1212 and their application in lignocelulose bioconversion.</title>
        <authorList>
            <person name="Steindorff A.S."/>
            <person name="Mendes T.D."/>
            <person name="Vilela E.S.D."/>
            <person name="Rodrigues D.S."/>
            <person name="Formighieri E.F."/>
            <person name="Melo I.S."/>
            <person name="Favaro L.C.L."/>
        </authorList>
    </citation>
    <scope>NUCLEOTIDE SEQUENCE [LARGE SCALE GENOMIC DNA]</scope>
    <source>
        <strain evidence="1 2">CCMA-1212</strain>
    </source>
</reference>
<organism evidence="1 2">
    <name type="scientific">Trichoderma ghanense</name>
    <dbReference type="NCBI Taxonomy" id="65468"/>
    <lineage>
        <taxon>Eukaryota</taxon>
        <taxon>Fungi</taxon>
        <taxon>Dikarya</taxon>
        <taxon>Ascomycota</taxon>
        <taxon>Pezizomycotina</taxon>
        <taxon>Sordariomycetes</taxon>
        <taxon>Hypocreomycetidae</taxon>
        <taxon>Hypocreales</taxon>
        <taxon>Hypocreaceae</taxon>
        <taxon>Trichoderma</taxon>
    </lineage>
</organism>
<proteinExistence type="predicted"/>
<dbReference type="EMBL" id="PPTA01000009">
    <property type="protein sequence ID" value="TFB01198.1"/>
    <property type="molecule type" value="Genomic_DNA"/>
</dbReference>
<evidence type="ECO:0000313" key="1">
    <source>
        <dbReference type="EMBL" id="TFB01198.1"/>
    </source>
</evidence>